<sequence>MRAFRCTVAASVAVTASLLLAAPTRAADVVIGVANWPSATATAHLIKSIIETDLGQTVELSEGTLPDLFAAADRGEVDVLPEVWLPNYRSAVRTYVDKNKTVTLVPRGVPARQGLCTTRQAADEYGLTSIDDLKSPETAKLLDTDEDGMGEMWIGAEGWNSTNIERIRAKSYGYDQTMTLIQSDEPVAMAGLDVAASLGEPYVLYCYEPHHMFALHDLVMLEEPPYNPTKWVVRTPEDDPDWLNQSEASTAWAVSFIHPAYRAGLENDQPDLVRLLSNMDLEADTISEMTYALIVERKDPERFASEWIEGNADRVDRWLSE</sequence>
<proteinExistence type="predicted"/>
<feature type="signal peptide" evidence="1">
    <location>
        <begin position="1"/>
        <end position="26"/>
    </location>
</feature>
<comment type="caution">
    <text evidence="3">The sequence shown here is derived from an EMBL/GenBank/DDBJ whole genome shotgun (WGS) entry which is preliminary data.</text>
</comment>
<dbReference type="Pfam" id="PF04069">
    <property type="entry name" value="OpuAC"/>
    <property type="match status" value="1"/>
</dbReference>
<dbReference type="AlphaFoldDB" id="A0AAE3VQQ6"/>
<dbReference type="Gene3D" id="3.40.190.10">
    <property type="entry name" value="Periplasmic binding protein-like II"/>
    <property type="match status" value="1"/>
</dbReference>
<feature type="chain" id="PRO_5042276968" evidence="1">
    <location>
        <begin position="27"/>
        <end position="321"/>
    </location>
</feature>
<name>A0AAE3VQQ6_9HYPH</name>
<organism evidence="3 4">
    <name type="scientific">Amorphus orientalis</name>
    <dbReference type="NCBI Taxonomy" id="649198"/>
    <lineage>
        <taxon>Bacteria</taxon>
        <taxon>Pseudomonadati</taxon>
        <taxon>Pseudomonadota</taxon>
        <taxon>Alphaproteobacteria</taxon>
        <taxon>Hyphomicrobiales</taxon>
        <taxon>Amorphaceae</taxon>
        <taxon>Amorphus</taxon>
    </lineage>
</organism>
<keyword evidence="1" id="KW-0732">Signal</keyword>
<dbReference type="RefSeq" id="WP_306886045.1">
    <property type="nucleotide sequence ID" value="NZ_JAUSUL010000002.1"/>
</dbReference>
<evidence type="ECO:0000259" key="2">
    <source>
        <dbReference type="Pfam" id="PF04069"/>
    </source>
</evidence>
<dbReference type="InterPro" id="IPR007210">
    <property type="entry name" value="ABC_Gly_betaine_transp_sub-bd"/>
</dbReference>
<evidence type="ECO:0000313" key="3">
    <source>
        <dbReference type="EMBL" id="MDQ0316218.1"/>
    </source>
</evidence>
<dbReference type="SUPFAM" id="SSF53850">
    <property type="entry name" value="Periplasmic binding protein-like II"/>
    <property type="match status" value="1"/>
</dbReference>
<feature type="domain" description="ABC-type glycine betaine transport system substrate-binding" evidence="2">
    <location>
        <begin position="28"/>
        <end position="309"/>
    </location>
</feature>
<dbReference type="Gene3D" id="3.40.190.100">
    <property type="entry name" value="Glycine betaine-binding periplasmic protein, domain 2"/>
    <property type="match status" value="1"/>
</dbReference>
<reference evidence="3" key="1">
    <citation type="submission" date="2023-07" db="EMBL/GenBank/DDBJ databases">
        <title>Genomic Encyclopedia of Type Strains, Phase IV (KMG-IV): sequencing the most valuable type-strain genomes for metagenomic binning, comparative biology and taxonomic classification.</title>
        <authorList>
            <person name="Goeker M."/>
        </authorList>
    </citation>
    <scope>NUCLEOTIDE SEQUENCE</scope>
    <source>
        <strain evidence="3">DSM 21202</strain>
    </source>
</reference>
<accession>A0AAE3VQQ6</accession>
<dbReference type="CDD" id="cd13642">
    <property type="entry name" value="PBP2_BCP_1"/>
    <property type="match status" value="1"/>
</dbReference>
<dbReference type="GO" id="GO:0043190">
    <property type="term" value="C:ATP-binding cassette (ABC) transporter complex"/>
    <property type="evidence" value="ECO:0007669"/>
    <property type="project" value="InterPro"/>
</dbReference>
<evidence type="ECO:0000256" key="1">
    <source>
        <dbReference type="SAM" id="SignalP"/>
    </source>
</evidence>
<dbReference type="Proteomes" id="UP001229244">
    <property type="component" value="Unassembled WGS sequence"/>
</dbReference>
<evidence type="ECO:0000313" key="4">
    <source>
        <dbReference type="Proteomes" id="UP001229244"/>
    </source>
</evidence>
<protein>
    <submittedName>
        <fullName evidence="3">Glycine betaine/proline transport system substrate-binding protein</fullName>
    </submittedName>
</protein>
<dbReference type="EMBL" id="JAUSUL010000002">
    <property type="protein sequence ID" value="MDQ0316218.1"/>
    <property type="molecule type" value="Genomic_DNA"/>
</dbReference>
<dbReference type="Gene3D" id="3.10.105.10">
    <property type="entry name" value="Dipeptide-binding Protein, Domain 3"/>
    <property type="match status" value="1"/>
</dbReference>
<dbReference type="GO" id="GO:0022857">
    <property type="term" value="F:transmembrane transporter activity"/>
    <property type="evidence" value="ECO:0007669"/>
    <property type="project" value="InterPro"/>
</dbReference>
<keyword evidence="4" id="KW-1185">Reference proteome</keyword>
<gene>
    <name evidence="3" type="ORF">J2S73_002675</name>
</gene>